<dbReference type="SMART" id="SM00823">
    <property type="entry name" value="PKS_PP"/>
    <property type="match status" value="1"/>
</dbReference>
<evidence type="ECO:0000256" key="4">
    <source>
        <dbReference type="ARBA" id="ARBA00023268"/>
    </source>
</evidence>
<evidence type="ECO:0000313" key="6">
    <source>
        <dbReference type="EMBL" id="EKG10389.1"/>
    </source>
</evidence>
<dbReference type="HOGENOM" id="CLU_806701_0_0_1"/>
<keyword evidence="1" id="KW-0596">Phosphopantetheine</keyword>
<dbReference type="Proteomes" id="UP000007129">
    <property type="component" value="Unassembled WGS sequence"/>
</dbReference>
<dbReference type="VEuPathDB" id="FungiDB:MPH_12488"/>
<dbReference type="GO" id="GO:0006633">
    <property type="term" value="P:fatty acid biosynthetic process"/>
    <property type="evidence" value="ECO:0007669"/>
    <property type="project" value="TreeGrafter"/>
</dbReference>
<dbReference type="OrthoDB" id="329835at2759"/>
<dbReference type="Pfam" id="PF00550">
    <property type="entry name" value="PP-binding"/>
    <property type="match status" value="1"/>
</dbReference>
<dbReference type="InterPro" id="IPR013968">
    <property type="entry name" value="PKS_KR"/>
</dbReference>
<keyword evidence="2" id="KW-0597">Phosphoprotein</keyword>
<dbReference type="InParanoid" id="K2RJS3"/>
<dbReference type="InterPro" id="IPR036291">
    <property type="entry name" value="NAD(P)-bd_dom_sf"/>
</dbReference>
<dbReference type="Pfam" id="PF08659">
    <property type="entry name" value="KR"/>
    <property type="match status" value="1"/>
</dbReference>
<dbReference type="InterPro" id="IPR036736">
    <property type="entry name" value="ACP-like_sf"/>
</dbReference>
<dbReference type="GO" id="GO:0031177">
    <property type="term" value="F:phosphopantetheine binding"/>
    <property type="evidence" value="ECO:0007669"/>
    <property type="project" value="InterPro"/>
</dbReference>
<sequence length="344" mass="37270">MAATDGRGVDLVLNSLSGELLHLSWKCVAEFGKMLEIGKRDLVGHAALGMSLFDANRQFCGIDMSRMAVQRPEAYQRALGDAKLDFFVLFSSLSYVVGQIGQANYAAANAFLAAFAQYRHSLGAPASVVDIGIMEDVGYVCENPAILEQFRALSYHTLKERDLLDSLALLMDRQTSSPPSPAGYVNPAELVIGLRSTKPLSDEHNRAIWKRDVRMALAHLADNNTKAAGANGKKASGNDLATFVAAVAADPSVLDVPANQEFLTRSIGTRLYSFMFQPEEDLDFNKTLKALGIDSLVAIEIRNWWRQALGFDISVLEIMGAGSISMLGKLAAEGLRAHHAAHDA</sequence>
<dbReference type="Gene3D" id="1.10.1200.10">
    <property type="entry name" value="ACP-like"/>
    <property type="match status" value="1"/>
</dbReference>
<evidence type="ECO:0000259" key="5">
    <source>
        <dbReference type="PROSITE" id="PS50075"/>
    </source>
</evidence>
<dbReference type="PROSITE" id="PS50075">
    <property type="entry name" value="CARRIER"/>
    <property type="match status" value="1"/>
</dbReference>
<dbReference type="EMBL" id="AHHD01000518">
    <property type="protein sequence ID" value="EKG10389.1"/>
    <property type="molecule type" value="Genomic_DNA"/>
</dbReference>
<keyword evidence="4" id="KW-0511">Multifunctional enzyme</keyword>
<dbReference type="STRING" id="1126212.K2RJS3"/>
<dbReference type="SMART" id="SM00822">
    <property type="entry name" value="PKS_KR"/>
    <property type="match status" value="1"/>
</dbReference>
<dbReference type="SUPFAM" id="SSF47336">
    <property type="entry name" value="ACP-like"/>
    <property type="match status" value="1"/>
</dbReference>
<dbReference type="InterPro" id="IPR020806">
    <property type="entry name" value="PKS_PP-bd"/>
</dbReference>
<dbReference type="InterPro" id="IPR050091">
    <property type="entry name" value="PKS_NRPS_Biosynth_Enz"/>
</dbReference>
<dbReference type="InterPro" id="IPR009081">
    <property type="entry name" value="PP-bd_ACP"/>
</dbReference>
<dbReference type="Gene3D" id="3.40.50.720">
    <property type="entry name" value="NAD(P)-binding Rossmann-like Domain"/>
    <property type="match status" value="2"/>
</dbReference>
<keyword evidence="3" id="KW-0808">Transferase</keyword>
<evidence type="ECO:0000256" key="3">
    <source>
        <dbReference type="ARBA" id="ARBA00022679"/>
    </source>
</evidence>
<evidence type="ECO:0000256" key="1">
    <source>
        <dbReference type="ARBA" id="ARBA00022450"/>
    </source>
</evidence>
<comment type="caution">
    <text evidence="6">The sequence shown here is derived from an EMBL/GenBank/DDBJ whole genome shotgun (WGS) entry which is preliminary data.</text>
</comment>
<proteinExistence type="predicted"/>
<dbReference type="AlphaFoldDB" id="K2RJS3"/>
<feature type="domain" description="Carrier" evidence="5">
    <location>
        <begin position="259"/>
        <end position="335"/>
    </location>
</feature>
<dbReference type="InterPro" id="IPR057326">
    <property type="entry name" value="KR_dom"/>
</dbReference>
<organism evidence="6 7">
    <name type="scientific">Macrophomina phaseolina (strain MS6)</name>
    <name type="common">Charcoal rot fungus</name>
    <dbReference type="NCBI Taxonomy" id="1126212"/>
    <lineage>
        <taxon>Eukaryota</taxon>
        <taxon>Fungi</taxon>
        <taxon>Dikarya</taxon>
        <taxon>Ascomycota</taxon>
        <taxon>Pezizomycotina</taxon>
        <taxon>Dothideomycetes</taxon>
        <taxon>Dothideomycetes incertae sedis</taxon>
        <taxon>Botryosphaeriales</taxon>
        <taxon>Botryosphaeriaceae</taxon>
        <taxon>Macrophomina</taxon>
    </lineage>
</organism>
<dbReference type="PANTHER" id="PTHR43775">
    <property type="entry name" value="FATTY ACID SYNTHASE"/>
    <property type="match status" value="1"/>
</dbReference>
<dbReference type="PANTHER" id="PTHR43775:SF49">
    <property type="entry name" value="SYNTHASE, PUTATIVE (JCVI)-RELATED"/>
    <property type="match status" value="1"/>
</dbReference>
<evidence type="ECO:0000313" key="7">
    <source>
        <dbReference type="Proteomes" id="UP000007129"/>
    </source>
</evidence>
<dbReference type="GO" id="GO:0004312">
    <property type="term" value="F:fatty acid synthase activity"/>
    <property type="evidence" value="ECO:0007669"/>
    <property type="project" value="TreeGrafter"/>
</dbReference>
<dbReference type="eggNOG" id="KOG1202">
    <property type="taxonomic scope" value="Eukaryota"/>
</dbReference>
<protein>
    <submittedName>
        <fullName evidence="6">Beta-ketoacyl synthase</fullName>
    </submittedName>
</protein>
<reference evidence="6 7" key="1">
    <citation type="journal article" date="2012" name="BMC Genomics">
        <title>Tools to kill: Genome of one of the most destructive plant pathogenic fungi Macrophomina phaseolina.</title>
        <authorList>
            <person name="Islam M.S."/>
            <person name="Haque M.S."/>
            <person name="Islam M.M."/>
            <person name="Emdad E.M."/>
            <person name="Halim A."/>
            <person name="Hossen Q.M.M."/>
            <person name="Hossain M.Z."/>
            <person name="Ahmed B."/>
            <person name="Rahim S."/>
            <person name="Rahman M.S."/>
            <person name="Alam M.M."/>
            <person name="Hou S."/>
            <person name="Wan X."/>
            <person name="Saito J.A."/>
            <person name="Alam M."/>
        </authorList>
    </citation>
    <scope>NUCLEOTIDE SEQUENCE [LARGE SCALE GENOMIC DNA]</scope>
    <source>
        <strain evidence="6 7">MS6</strain>
    </source>
</reference>
<gene>
    <name evidence="6" type="ORF">MPH_12488</name>
</gene>
<dbReference type="SUPFAM" id="SSF51735">
    <property type="entry name" value="NAD(P)-binding Rossmann-fold domains"/>
    <property type="match status" value="2"/>
</dbReference>
<evidence type="ECO:0000256" key="2">
    <source>
        <dbReference type="ARBA" id="ARBA00022553"/>
    </source>
</evidence>
<dbReference type="GO" id="GO:0044550">
    <property type="term" value="P:secondary metabolite biosynthetic process"/>
    <property type="evidence" value="ECO:0007669"/>
    <property type="project" value="TreeGrafter"/>
</dbReference>
<name>K2RJS3_MACPH</name>
<accession>K2RJS3</accession>